<keyword evidence="5" id="KW-1185">Reference proteome</keyword>
<evidence type="ECO:0000256" key="1">
    <source>
        <dbReference type="ARBA" id="ARBA00022801"/>
    </source>
</evidence>
<dbReference type="AlphaFoldDB" id="B1ZN38"/>
<reference evidence="4 5" key="1">
    <citation type="journal article" date="2011" name="J. Bacteriol.">
        <title>Genome sequence of the verrucomicrobium Opitutus terrae PB90-1, an abundant inhabitant of rice paddy soil ecosystems.</title>
        <authorList>
            <person name="van Passel M.W."/>
            <person name="Kant R."/>
            <person name="Palva A."/>
            <person name="Copeland A."/>
            <person name="Lucas S."/>
            <person name="Lapidus A."/>
            <person name="Glavina del Rio T."/>
            <person name="Pitluck S."/>
            <person name="Goltsman E."/>
            <person name="Clum A."/>
            <person name="Sun H."/>
            <person name="Schmutz J."/>
            <person name="Larimer F.W."/>
            <person name="Land M.L."/>
            <person name="Hauser L."/>
            <person name="Kyrpides N."/>
            <person name="Mikhailova N."/>
            <person name="Richardson P.P."/>
            <person name="Janssen P.H."/>
            <person name="de Vos W.M."/>
            <person name="Smidt H."/>
        </authorList>
    </citation>
    <scope>NUCLEOTIDE SEQUENCE [LARGE SCALE GENOMIC DNA]</scope>
    <source>
        <strain evidence="5">DSM 11246 / JCM 15787 / PB90-1</strain>
    </source>
</reference>
<name>B1ZN38_OPITP</name>
<dbReference type="InterPro" id="IPR036514">
    <property type="entry name" value="SGNH_hydro_sf"/>
</dbReference>
<dbReference type="Proteomes" id="UP000007013">
    <property type="component" value="Chromosome"/>
</dbReference>
<dbReference type="PANTHER" id="PTHR22901">
    <property type="entry name" value="SIALATE O-ACETYLESTERASE"/>
    <property type="match status" value="1"/>
</dbReference>
<feature type="domain" description="Sialate O-acetylesterase" evidence="3">
    <location>
        <begin position="124"/>
        <end position="230"/>
    </location>
</feature>
<proteinExistence type="predicted"/>
<dbReference type="EMBL" id="CP001032">
    <property type="protein sequence ID" value="ACB76490.1"/>
    <property type="molecule type" value="Genomic_DNA"/>
</dbReference>
<organism evidence="4 5">
    <name type="scientific">Opitutus terrae (strain DSM 11246 / JCM 15787 / PB90-1)</name>
    <dbReference type="NCBI Taxonomy" id="452637"/>
    <lineage>
        <taxon>Bacteria</taxon>
        <taxon>Pseudomonadati</taxon>
        <taxon>Verrucomicrobiota</taxon>
        <taxon>Opitutia</taxon>
        <taxon>Opitutales</taxon>
        <taxon>Opitutaceae</taxon>
        <taxon>Opitutus</taxon>
    </lineage>
</organism>
<keyword evidence="2" id="KW-0732">Signal</keyword>
<dbReference type="STRING" id="452637.Oter_3210"/>
<gene>
    <name evidence="4" type="ordered locus">Oter_3210</name>
</gene>
<dbReference type="SUPFAM" id="SSF49785">
    <property type="entry name" value="Galactose-binding domain-like"/>
    <property type="match status" value="1"/>
</dbReference>
<dbReference type="Pfam" id="PF03629">
    <property type="entry name" value="SASA"/>
    <property type="match status" value="2"/>
</dbReference>
<sequence>MNTINPFMKSGILFAAFRRSLFAFFACGVLASGVLRAADQAPLPFVSPIFGDAMVLQRGKPNTLWGWTKPGAEVRVTVGDHTARSVAQQDGRWSVAIEPPPVGGPYTIVIDGPQRVELRDVLVGDVWLCGGQSNMEMALVDARNGNDEVKAADHPQIRFFIVRPQIAYAPASTVQGSWKVCSPETAAQRWGGLSAVGYFFARRLRQDVDVPIGLVQDAVGGTPAESWTSAEALRPLKDFDQNLDELARLRANHAPEYGNFVTHWYDEYDPGQKDNAWAQPGFDETDWKPVTVPGGFRELGVPETPAVVYFRRTIELPDPLPAGMAMIRLGVVERMDTAFINGRQVGASSWVENPRVYRIPEGTLKPGPNQITIRVLKTKPDGGFMSKPEDLKLVLGDKTEIPLAGAWKAKLAVDARPPHPLPVGYENWPVMPAVLYNGMIAPIAPLALTGALWYQGEANASHAQQYRTLLPAMIADWRRSFGQGDFPFYIVSLAAFMQHKDTPPETDGWAELRGAQDFVAHSVPNSGLAVAIDVGNADNIHPVDKKEVGERLALIALAKHYGKKVPYSGPRLASVERLPNALRLTFTHTDGGLIVKGEQPEEFALCGEDRVWHRAHGKIVDDTVVVSSSEVLNPVAVRYAWQSNPKATLFNGAGLPAIPFETEVGR</sequence>
<evidence type="ECO:0000313" key="5">
    <source>
        <dbReference type="Proteomes" id="UP000007013"/>
    </source>
</evidence>
<dbReference type="GO" id="GO:0005975">
    <property type="term" value="P:carbohydrate metabolic process"/>
    <property type="evidence" value="ECO:0007669"/>
    <property type="project" value="TreeGrafter"/>
</dbReference>
<evidence type="ECO:0000313" key="4">
    <source>
        <dbReference type="EMBL" id="ACB76490.1"/>
    </source>
</evidence>
<evidence type="ECO:0000259" key="3">
    <source>
        <dbReference type="Pfam" id="PF03629"/>
    </source>
</evidence>
<feature type="signal peptide" evidence="2">
    <location>
        <begin position="1"/>
        <end position="37"/>
    </location>
</feature>
<dbReference type="SUPFAM" id="SSF52266">
    <property type="entry name" value="SGNH hydrolase"/>
    <property type="match status" value="1"/>
</dbReference>
<dbReference type="KEGG" id="ote:Oter_3210"/>
<feature type="chain" id="PRO_5002772528" description="Sialate O-acetylesterase domain-containing protein" evidence="2">
    <location>
        <begin position="38"/>
        <end position="666"/>
    </location>
</feature>
<protein>
    <recommendedName>
        <fullName evidence="3">Sialate O-acetylesterase domain-containing protein</fullName>
    </recommendedName>
</protein>
<dbReference type="Gene3D" id="3.40.50.1110">
    <property type="entry name" value="SGNH hydrolase"/>
    <property type="match status" value="2"/>
</dbReference>
<dbReference type="InterPro" id="IPR008979">
    <property type="entry name" value="Galactose-bd-like_sf"/>
</dbReference>
<keyword evidence="1" id="KW-0378">Hydrolase</keyword>
<dbReference type="GO" id="GO:0001681">
    <property type="term" value="F:sialate O-acetylesterase activity"/>
    <property type="evidence" value="ECO:0007669"/>
    <property type="project" value="InterPro"/>
</dbReference>
<dbReference type="InterPro" id="IPR039329">
    <property type="entry name" value="SIAE"/>
</dbReference>
<dbReference type="HOGENOM" id="CLU_015150_2_0_0"/>
<dbReference type="PANTHER" id="PTHR22901:SF0">
    <property type="entry name" value="SIALATE O-ACETYLESTERASE"/>
    <property type="match status" value="1"/>
</dbReference>
<dbReference type="eggNOG" id="COG3250">
    <property type="taxonomic scope" value="Bacteria"/>
</dbReference>
<evidence type="ECO:0000256" key="2">
    <source>
        <dbReference type="SAM" id="SignalP"/>
    </source>
</evidence>
<dbReference type="Gene3D" id="2.60.120.260">
    <property type="entry name" value="Galactose-binding domain-like"/>
    <property type="match status" value="1"/>
</dbReference>
<dbReference type="InterPro" id="IPR005181">
    <property type="entry name" value="SASA"/>
</dbReference>
<feature type="domain" description="Sialate O-acetylesterase" evidence="3">
    <location>
        <begin position="435"/>
        <end position="553"/>
    </location>
</feature>
<accession>B1ZN38</accession>